<evidence type="ECO:0008006" key="5">
    <source>
        <dbReference type="Google" id="ProtNLM"/>
    </source>
</evidence>
<feature type="chain" id="PRO_5020735518" description="Ser-Thr-rich glycosyl-phosphatidyl-inositol-anchored membrane family-domain-containing protein" evidence="2">
    <location>
        <begin position="18"/>
        <end position="189"/>
    </location>
</feature>
<feature type="region of interest" description="Disordered" evidence="1">
    <location>
        <begin position="125"/>
        <end position="158"/>
    </location>
</feature>
<accession>A0A4Q1BRN4</accession>
<dbReference type="AlphaFoldDB" id="A0A4Q1BRN4"/>
<gene>
    <name evidence="3" type="ORF">M231_02222</name>
</gene>
<evidence type="ECO:0000256" key="2">
    <source>
        <dbReference type="SAM" id="SignalP"/>
    </source>
</evidence>
<proteinExistence type="predicted"/>
<feature type="compositionally biased region" description="Low complexity" evidence="1">
    <location>
        <begin position="125"/>
        <end position="136"/>
    </location>
</feature>
<feature type="signal peptide" evidence="2">
    <location>
        <begin position="1"/>
        <end position="17"/>
    </location>
</feature>
<comment type="caution">
    <text evidence="3">The sequence shown here is derived from an EMBL/GenBank/DDBJ whole genome shotgun (WGS) entry which is preliminary data.</text>
</comment>
<organism evidence="3 4">
    <name type="scientific">Tremella mesenterica</name>
    <name type="common">Jelly fungus</name>
    <dbReference type="NCBI Taxonomy" id="5217"/>
    <lineage>
        <taxon>Eukaryota</taxon>
        <taxon>Fungi</taxon>
        <taxon>Dikarya</taxon>
        <taxon>Basidiomycota</taxon>
        <taxon>Agaricomycotina</taxon>
        <taxon>Tremellomycetes</taxon>
        <taxon>Tremellales</taxon>
        <taxon>Tremellaceae</taxon>
        <taxon>Tremella</taxon>
    </lineage>
</organism>
<protein>
    <recommendedName>
        <fullName evidence="5">Ser-Thr-rich glycosyl-phosphatidyl-inositol-anchored membrane family-domain-containing protein</fullName>
    </recommendedName>
</protein>
<reference evidence="3 4" key="1">
    <citation type="submission" date="2016-06" db="EMBL/GenBank/DDBJ databases">
        <title>Evolution of pathogenesis and genome organization in the Tremellales.</title>
        <authorList>
            <person name="Cuomo C."/>
            <person name="Litvintseva A."/>
            <person name="Heitman J."/>
            <person name="Chen Y."/>
            <person name="Sun S."/>
            <person name="Springer D."/>
            <person name="Dromer F."/>
            <person name="Young S."/>
            <person name="Zeng Q."/>
            <person name="Chapman S."/>
            <person name="Gujja S."/>
            <person name="Saif S."/>
            <person name="Birren B."/>
        </authorList>
    </citation>
    <scope>NUCLEOTIDE SEQUENCE [LARGE SCALE GENOMIC DNA]</scope>
    <source>
        <strain evidence="3 4">ATCC 28783</strain>
    </source>
</reference>
<evidence type="ECO:0000313" key="3">
    <source>
        <dbReference type="EMBL" id="RXK40570.1"/>
    </source>
</evidence>
<evidence type="ECO:0000256" key="1">
    <source>
        <dbReference type="SAM" id="MobiDB-lite"/>
    </source>
</evidence>
<keyword evidence="4" id="KW-1185">Reference proteome</keyword>
<dbReference type="VEuPathDB" id="FungiDB:TREMEDRAFT_58286"/>
<evidence type="ECO:0000313" key="4">
    <source>
        <dbReference type="Proteomes" id="UP000289152"/>
    </source>
</evidence>
<dbReference type="OrthoDB" id="5420143at2759"/>
<dbReference type="STRING" id="5217.A0A4Q1BRN4"/>
<dbReference type="EMBL" id="SDIL01000017">
    <property type="protein sequence ID" value="RXK40570.1"/>
    <property type="molecule type" value="Genomic_DNA"/>
</dbReference>
<sequence>MWSLLALLATSAAMVRGVITITYPVSDTIWYKNDTVNLNWTTTSSDSDTYFFRALLSNSDQSLLSGNHSIADSTNATADYVRILLPGVSSGSGYIVNFVNTSNEQQVFATSQAFQIQDGTQTSQSSSMISATSTVQPQIPNGQSSSTTPSFPTTSSTTGAAPRTFASIPGLFEVSVTLGLLGAGMALVV</sequence>
<name>A0A4Q1BRN4_TREME</name>
<dbReference type="Proteomes" id="UP000289152">
    <property type="component" value="Unassembled WGS sequence"/>
</dbReference>
<feature type="compositionally biased region" description="Low complexity" evidence="1">
    <location>
        <begin position="144"/>
        <end position="158"/>
    </location>
</feature>
<keyword evidence="2" id="KW-0732">Signal</keyword>
<dbReference type="InParanoid" id="A0A4Q1BRN4"/>